<dbReference type="PANTHER" id="PTHR22600">
    <property type="entry name" value="BETA-HEXOSAMINIDASE"/>
    <property type="match status" value="1"/>
</dbReference>
<evidence type="ECO:0000313" key="8">
    <source>
        <dbReference type="Proteomes" id="UP000053354"/>
    </source>
</evidence>
<dbReference type="RefSeq" id="WP_065524672.1">
    <property type="nucleotide sequence ID" value="NZ_CP016540.2"/>
</dbReference>
<dbReference type="InterPro" id="IPR015883">
    <property type="entry name" value="Glyco_hydro_20_cat"/>
</dbReference>
<dbReference type="Gene3D" id="3.20.20.80">
    <property type="entry name" value="Glycosidases"/>
    <property type="match status" value="1"/>
</dbReference>
<evidence type="ECO:0000256" key="3">
    <source>
        <dbReference type="ARBA" id="ARBA00012663"/>
    </source>
</evidence>
<comment type="similarity">
    <text evidence="2">Belongs to the glycosyl hydrolase 20 family.</text>
</comment>
<protein>
    <recommendedName>
        <fullName evidence="3">beta-N-acetylhexosaminidase</fullName>
        <ecNumber evidence="3">3.2.1.52</ecNumber>
    </recommendedName>
</protein>
<keyword evidence="4" id="KW-0378">Hydrolase</keyword>
<evidence type="ECO:0000256" key="4">
    <source>
        <dbReference type="ARBA" id="ARBA00022801"/>
    </source>
</evidence>
<sequence length="345" mass="39784">MQNRIKKELFNLSKHLRGEATRSRLVSGIILDTSRRHVPVAFLMRVIDEIQTGGGNYLQLHFSDAEGYRLSSEILGQTLTKTNDQYLVKSEILELIAYANDRDVMIIPDFDVPSHSKGWLNLVKEKFDENFYKSIVSDFDEGLVDYFDNPQATTLVKHLIEEIAFLFKQDKYKGHQIFSIGGDEVPGTNNFQEEYIRFINTISGYVEQCGYKPRMWNDSLNEVGLYALNSNVEIVYWQENMLTPEVFISHNRPLHNSNFYTLVYSPSNDSINTEAIAEQIDYVKAFHKSTVFCYKDNPYGEVDTQDVLKGTAYTFWTERGTELTDEQLLAQVLPLIKNYLSISQN</sequence>
<comment type="catalytic activity">
    <reaction evidence="1">
        <text>Hydrolysis of terminal non-reducing N-acetyl-D-hexosamine residues in N-acetyl-beta-D-hexosaminides.</text>
        <dbReference type="EC" id="3.2.1.52"/>
    </reaction>
</comment>
<dbReference type="EMBL" id="CP016540">
    <property type="protein sequence ID" value="ANU28316.1"/>
    <property type="molecule type" value="Genomic_DNA"/>
</dbReference>
<dbReference type="OrthoDB" id="1098018at2"/>
<accession>A0A1B1S554</accession>
<dbReference type="GO" id="GO:0030203">
    <property type="term" value="P:glycosaminoglycan metabolic process"/>
    <property type="evidence" value="ECO:0007669"/>
    <property type="project" value="TreeGrafter"/>
</dbReference>
<proteinExistence type="inferred from homology"/>
<name>A0A1B1S554_9BACL</name>
<dbReference type="GO" id="GO:0016020">
    <property type="term" value="C:membrane"/>
    <property type="evidence" value="ECO:0007669"/>
    <property type="project" value="TreeGrafter"/>
</dbReference>
<dbReference type="Proteomes" id="UP000053354">
    <property type="component" value="Chromosome"/>
</dbReference>
<dbReference type="KEGG" id="pll:I858_015095"/>
<dbReference type="PANTHER" id="PTHR22600:SF57">
    <property type="entry name" value="BETA-N-ACETYLHEXOSAMINIDASE"/>
    <property type="match status" value="1"/>
</dbReference>
<evidence type="ECO:0000256" key="2">
    <source>
        <dbReference type="ARBA" id="ARBA00006285"/>
    </source>
</evidence>
<gene>
    <name evidence="7" type="ORF">I858_015095</name>
</gene>
<dbReference type="AlphaFoldDB" id="A0A1B1S554"/>
<evidence type="ECO:0000313" key="7">
    <source>
        <dbReference type="EMBL" id="ANU28316.1"/>
    </source>
</evidence>
<feature type="active site" description="Proton donor" evidence="5">
    <location>
        <position position="184"/>
    </location>
</feature>
<dbReference type="PRINTS" id="PR00738">
    <property type="entry name" value="GLHYDRLASE20"/>
</dbReference>
<feature type="domain" description="Glycoside hydrolase family 20 catalytic" evidence="6">
    <location>
        <begin position="28"/>
        <end position="320"/>
    </location>
</feature>
<reference evidence="7" key="1">
    <citation type="submission" date="2016-10" db="EMBL/GenBank/DDBJ databases">
        <authorList>
            <person name="See-Too W.S."/>
        </authorList>
    </citation>
    <scope>NUCLEOTIDE SEQUENCE</scope>
    <source>
        <strain evidence="7">L10.15</strain>
    </source>
</reference>
<evidence type="ECO:0000256" key="1">
    <source>
        <dbReference type="ARBA" id="ARBA00001231"/>
    </source>
</evidence>
<dbReference type="GO" id="GO:0005975">
    <property type="term" value="P:carbohydrate metabolic process"/>
    <property type="evidence" value="ECO:0007669"/>
    <property type="project" value="InterPro"/>
</dbReference>
<dbReference type="GO" id="GO:0004563">
    <property type="term" value="F:beta-N-acetylhexosaminidase activity"/>
    <property type="evidence" value="ECO:0007669"/>
    <property type="project" value="UniProtKB-EC"/>
</dbReference>
<dbReference type="InterPro" id="IPR017853">
    <property type="entry name" value="GH"/>
</dbReference>
<dbReference type="EC" id="3.2.1.52" evidence="3"/>
<dbReference type="Pfam" id="PF00728">
    <property type="entry name" value="Glyco_hydro_20"/>
    <property type="match status" value="1"/>
</dbReference>
<dbReference type="STRING" id="1302659.I858_015095"/>
<evidence type="ECO:0000259" key="6">
    <source>
        <dbReference type="Pfam" id="PF00728"/>
    </source>
</evidence>
<dbReference type="SUPFAM" id="SSF51445">
    <property type="entry name" value="(Trans)glycosidases"/>
    <property type="match status" value="1"/>
</dbReference>
<evidence type="ECO:0000256" key="5">
    <source>
        <dbReference type="PIRSR" id="PIRSR625705-1"/>
    </source>
</evidence>
<dbReference type="InterPro" id="IPR025705">
    <property type="entry name" value="Beta_hexosaminidase_sua/sub"/>
</dbReference>
<organism evidence="7 8">
    <name type="scientific">Planococcus versutus</name>
    <dbReference type="NCBI Taxonomy" id="1302659"/>
    <lineage>
        <taxon>Bacteria</taxon>
        <taxon>Bacillati</taxon>
        <taxon>Bacillota</taxon>
        <taxon>Bacilli</taxon>
        <taxon>Bacillales</taxon>
        <taxon>Caryophanaceae</taxon>
        <taxon>Planococcus</taxon>
    </lineage>
</organism>
<keyword evidence="8" id="KW-1185">Reference proteome</keyword>